<keyword evidence="3" id="KW-1185">Reference proteome</keyword>
<dbReference type="Proteomes" id="UP001201812">
    <property type="component" value="Unassembled WGS sequence"/>
</dbReference>
<evidence type="ECO:0000313" key="2">
    <source>
        <dbReference type="EMBL" id="KAI1695888.1"/>
    </source>
</evidence>
<feature type="region of interest" description="Disordered" evidence="1">
    <location>
        <begin position="1"/>
        <end position="29"/>
    </location>
</feature>
<comment type="caution">
    <text evidence="2">The sequence shown here is derived from an EMBL/GenBank/DDBJ whole genome shotgun (WGS) entry which is preliminary data.</text>
</comment>
<dbReference type="AlphaFoldDB" id="A0AAD4QU95"/>
<evidence type="ECO:0000313" key="3">
    <source>
        <dbReference type="Proteomes" id="UP001201812"/>
    </source>
</evidence>
<dbReference type="InterPro" id="IPR036047">
    <property type="entry name" value="F-box-like_dom_sf"/>
</dbReference>
<evidence type="ECO:0008006" key="4">
    <source>
        <dbReference type="Google" id="ProtNLM"/>
    </source>
</evidence>
<reference evidence="2" key="1">
    <citation type="submission" date="2022-01" db="EMBL/GenBank/DDBJ databases">
        <title>Genome Sequence Resource for Two Populations of Ditylenchus destructor, the Migratory Endoparasitic Phytonematode.</title>
        <authorList>
            <person name="Zhang H."/>
            <person name="Lin R."/>
            <person name="Xie B."/>
        </authorList>
    </citation>
    <scope>NUCLEOTIDE SEQUENCE</scope>
    <source>
        <strain evidence="2">BazhouSP</strain>
    </source>
</reference>
<gene>
    <name evidence="2" type="ORF">DdX_19338</name>
</gene>
<dbReference type="SUPFAM" id="SSF81383">
    <property type="entry name" value="F-box domain"/>
    <property type="match status" value="1"/>
</dbReference>
<organism evidence="2 3">
    <name type="scientific">Ditylenchus destructor</name>
    <dbReference type="NCBI Taxonomy" id="166010"/>
    <lineage>
        <taxon>Eukaryota</taxon>
        <taxon>Metazoa</taxon>
        <taxon>Ecdysozoa</taxon>
        <taxon>Nematoda</taxon>
        <taxon>Chromadorea</taxon>
        <taxon>Rhabditida</taxon>
        <taxon>Tylenchina</taxon>
        <taxon>Tylenchomorpha</taxon>
        <taxon>Sphaerularioidea</taxon>
        <taxon>Anguinidae</taxon>
        <taxon>Anguininae</taxon>
        <taxon>Ditylenchus</taxon>
    </lineage>
</organism>
<protein>
    <recommendedName>
        <fullName evidence="4">F-box domain-containing protein</fullName>
    </recommendedName>
</protein>
<accession>A0AAD4QU95</accession>
<sequence length="386" mass="44685">MRRSARLAEKEAKVENKAEMEPKGKKMRSKDTTTKIATLDNGTIVEVFKYLNYAQLAKNSLVSKRFCHLIRTHRNSLAFLYVDYIDMYSIEIAFPIVPAAIKIFDKQLSAEAYNEWVIRNSYSKQAPIENQTASTQSNPNGYQLSVFAHYKDPNNGEVRDRTAALFACLELNHENWPVFQHFIRLITDPFIYIDCMTLPSQNDVFNLLAGSVTSDQDRLQCKKLSFNMKGNSQKFINWTKNHVRCNEFCITGGADLNQDESFLDFFFTGAQCTSEVKVKFYDLSRVIADFVQNFLDIKNRDECQCVQSIESYKFAQDHDIQVLKKDLAKFIVKEGRVENDDCTEYVFEFINNAIEEKLQLTANIFDDEDNYWYSGSPSFLLEIKHL</sequence>
<dbReference type="EMBL" id="JAKKPZ010000365">
    <property type="protein sequence ID" value="KAI1695888.1"/>
    <property type="molecule type" value="Genomic_DNA"/>
</dbReference>
<name>A0AAD4QU95_9BILA</name>
<evidence type="ECO:0000256" key="1">
    <source>
        <dbReference type="SAM" id="MobiDB-lite"/>
    </source>
</evidence>
<proteinExistence type="predicted"/>